<feature type="repeat" description="ANK" evidence="3">
    <location>
        <begin position="114"/>
        <end position="146"/>
    </location>
</feature>
<dbReference type="Proteomes" id="UP000005206">
    <property type="component" value="Unassembled WGS sequence"/>
</dbReference>
<dbReference type="STRING" id="660122.C7ZQX8"/>
<dbReference type="AlphaFoldDB" id="C7ZQX8"/>
<dbReference type="PANTHER" id="PTHR24126:SF14">
    <property type="entry name" value="ANK_REP_REGION DOMAIN-CONTAINING PROTEIN"/>
    <property type="match status" value="1"/>
</dbReference>
<dbReference type="GeneID" id="9666813"/>
<protein>
    <submittedName>
        <fullName evidence="5">Uncharacterized protein</fullName>
    </submittedName>
</protein>
<evidence type="ECO:0000256" key="1">
    <source>
        <dbReference type="ARBA" id="ARBA00022737"/>
    </source>
</evidence>
<evidence type="ECO:0000313" key="6">
    <source>
        <dbReference type="Proteomes" id="UP000005206"/>
    </source>
</evidence>
<evidence type="ECO:0000256" key="4">
    <source>
        <dbReference type="SAM" id="MobiDB-lite"/>
    </source>
</evidence>
<feature type="region of interest" description="Disordered" evidence="4">
    <location>
        <begin position="62"/>
        <end position="84"/>
    </location>
</feature>
<gene>
    <name evidence="5" type="ORF">NECHADRAFT_89345</name>
</gene>
<evidence type="ECO:0000256" key="3">
    <source>
        <dbReference type="PROSITE-ProRule" id="PRU00023"/>
    </source>
</evidence>
<dbReference type="SMART" id="SM00248">
    <property type="entry name" value="ANK"/>
    <property type="match status" value="5"/>
</dbReference>
<dbReference type="EMBL" id="GG699019">
    <property type="protein sequence ID" value="EEU33577.1"/>
    <property type="molecule type" value="Genomic_DNA"/>
</dbReference>
<dbReference type="PROSITE" id="PS50088">
    <property type="entry name" value="ANK_REPEAT"/>
    <property type="match status" value="1"/>
</dbReference>
<dbReference type="InParanoid" id="C7ZQX8"/>
<organism evidence="5 6">
    <name type="scientific">Fusarium vanettenii (strain ATCC MYA-4622 / CBS 123669 / FGSC 9596 / NRRL 45880 / 77-13-4)</name>
    <name type="common">Fusarium solani subsp. pisi</name>
    <dbReference type="NCBI Taxonomy" id="660122"/>
    <lineage>
        <taxon>Eukaryota</taxon>
        <taxon>Fungi</taxon>
        <taxon>Dikarya</taxon>
        <taxon>Ascomycota</taxon>
        <taxon>Pezizomycotina</taxon>
        <taxon>Sordariomycetes</taxon>
        <taxon>Hypocreomycetidae</taxon>
        <taxon>Hypocreales</taxon>
        <taxon>Nectriaceae</taxon>
        <taxon>Fusarium</taxon>
        <taxon>Fusarium solani species complex</taxon>
        <taxon>Fusarium vanettenii</taxon>
    </lineage>
</organism>
<dbReference type="OrthoDB" id="341259at2759"/>
<feature type="compositionally biased region" description="Polar residues" evidence="4">
    <location>
        <begin position="72"/>
        <end position="84"/>
    </location>
</feature>
<keyword evidence="1" id="KW-0677">Repeat</keyword>
<name>C7ZQX8_FUSV7</name>
<dbReference type="Gene3D" id="1.25.40.20">
    <property type="entry name" value="Ankyrin repeat-containing domain"/>
    <property type="match status" value="1"/>
</dbReference>
<dbReference type="InterPro" id="IPR002110">
    <property type="entry name" value="Ankyrin_rpt"/>
</dbReference>
<dbReference type="PANTHER" id="PTHR24126">
    <property type="entry name" value="ANKYRIN REPEAT, PH AND SEC7 DOMAIN CONTAINING PROTEIN SECG-RELATED"/>
    <property type="match status" value="1"/>
</dbReference>
<dbReference type="PROSITE" id="PS50297">
    <property type="entry name" value="ANK_REP_REGION"/>
    <property type="match status" value="1"/>
</dbReference>
<sequence length="349" mass="38352">MTPFPRAGLNRPSSWDTWGSLRRFGHCSEDDVDPDQHWLTWVECSPAMPFLAYTKVKGPWAAPRGNNEVRGQPSSNPPRDTRMTSSCFSYPCPVQSLGRTGRAKRIPWVYVTHNGHTSLNIASLSEDIATIRNLLEAGADVDCTAKGHGCSSLHHATTAKIMAVLLQYNPDVNIAYGDGKTTLYSLTSTTLLDMVAAKALVNIGTKVNLQDNKGRTPLLDMVPIVSDSSSRSYSLVVEYLLSKKADLNIPTLLDVSPLRCGSVASRLGWTALCWAARETAANRKMEVIKLLLGQGGKRSLKVQAYEEDEQWTLKAITTFHGLPATVMELLEGELEPEATRGMERYSSLQ</sequence>
<dbReference type="VEuPathDB" id="FungiDB:NECHADRAFT_89345"/>
<proteinExistence type="predicted"/>
<accession>C7ZQX8</accession>
<evidence type="ECO:0000313" key="5">
    <source>
        <dbReference type="EMBL" id="EEU33577.1"/>
    </source>
</evidence>
<reference evidence="5 6" key="1">
    <citation type="journal article" date="2009" name="PLoS Genet.">
        <title>The genome of Nectria haematococca: contribution of supernumerary chromosomes to gene expansion.</title>
        <authorList>
            <person name="Coleman J.J."/>
            <person name="Rounsley S.D."/>
            <person name="Rodriguez-Carres M."/>
            <person name="Kuo A."/>
            <person name="Wasmann C.C."/>
            <person name="Grimwood J."/>
            <person name="Schmutz J."/>
            <person name="Taga M."/>
            <person name="White G.J."/>
            <person name="Zhou S."/>
            <person name="Schwartz D.C."/>
            <person name="Freitag M."/>
            <person name="Ma L.J."/>
            <person name="Danchin E.G."/>
            <person name="Henrissat B."/>
            <person name="Coutinho P.M."/>
            <person name="Nelson D.R."/>
            <person name="Straney D."/>
            <person name="Napoli C.A."/>
            <person name="Barker B.M."/>
            <person name="Gribskov M."/>
            <person name="Rep M."/>
            <person name="Kroken S."/>
            <person name="Molnar I."/>
            <person name="Rensing C."/>
            <person name="Kennell J.C."/>
            <person name="Zamora J."/>
            <person name="Farman M.L."/>
            <person name="Selker E.U."/>
            <person name="Salamov A."/>
            <person name="Shapiro H."/>
            <person name="Pangilinan J."/>
            <person name="Lindquist E."/>
            <person name="Lamers C."/>
            <person name="Grigoriev I.V."/>
            <person name="Geiser D.M."/>
            <person name="Covert S.F."/>
            <person name="Temporini E."/>
            <person name="Vanetten H.D."/>
        </authorList>
    </citation>
    <scope>NUCLEOTIDE SEQUENCE [LARGE SCALE GENOMIC DNA]</scope>
    <source>
        <strain evidence="6">ATCC MYA-4622 / CBS 123669 / FGSC 9596 / NRRL 45880 / 77-13-4</strain>
    </source>
</reference>
<evidence type="ECO:0000256" key="2">
    <source>
        <dbReference type="ARBA" id="ARBA00023043"/>
    </source>
</evidence>
<dbReference type="RefSeq" id="XP_003039290.1">
    <property type="nucleotide sequence ID" value="XM_003039244.1"/>
</dbReference>
<dbReference type="HOGENOM" id="CLU_794744_0_0_1"/>
<keyword evidence="2 3" id="KW-0040">ANK repeat</keyword>
<dbReference type="SUPFAM" id="SSF48403">
    <property type="entry name" value="Ankyrin repeat"/>
    <property type="match status" value="1"/>
</dbReference>
<keyword evidence="6" id="KW-1185">Reference proteome</keyword>
<dbReference type="KEGG" id="nhe:NECHADRAFT_89345"/>
<dbReference type="InterPro" id="IPR036770">
    <property type="entry name" value="Ankyrin_rpt-contain_sf"/>
</dbReference>